<dbReference type="NCBIfam" id="TIGR00254">
    <property type="entry name" value="GGDEF"/>
    <property type="match status" value="1"/>
</dbReference>
<organism evidence="7 8">
    <name type="scientific">Pseudidiomarina woesei</name>
    <dbReference type="NCBI Taxonomy" id="1381080"/>
    <lineage>
        <taxon>Bacteria</taxon>
        <taxon>Pseudomonadati</taxon>
        <taxon>Pseudomonadota</taxon>
        <taxon>Gammaproteobacteria</taxon>
        <taxon>Alteromonadales</taxon>
        <taxon>Idiomarinaceae</taxon>
        <taxon>Pseudidiomarina</taxon>
    </lineage>
</organism>
<evidence type="ECO:0000256" key="1">
    <source>
        <dbReference type="ARBA" id="ARBA00001946"/>
    </source>
</evidence>
<dbReference type="SMART" id="SM00086">
    <property type="entry name" value="PAC"/>
    <property type="match status" value="2"/>
</dbReference>
<dbReference type="OrthoDB" id="5620448at2"/>
<evidence type="ECO:0000256" key="2">
    <source>
        <dbReference type="ARBA" id="ARBA00012528"/>
    </source>
</evidence>
<dbReference type="InterPro" id="IPR003018">
    <property type="entry name" value="GAF"/>
</dbReference>
<feature type="domain" description="PAS" evidence="4">
    <location>
        <begin position="166"/>
        <end position="240"/>
    </location>
</feature>
<dbReference type="EC" id="2.7.7.65" evidence="2"/>
<evidence type="ECO:0000313" key="8">
    <source>
        <dbReference type="Proteomes" id="UP000182598"/>
    </source>
</evidence>
<dbReference type="GO" id="GO:0052621">
    <property type="term" value="F:diguanylate cyclase activity"/>
    <property type="evidence" value="ECO:0007669"/>
    <property type="project" value="UniProtKB-EC"/>
</dbReference>
<evidence type="ECO:0000313" key="7">
    <source>
        <dbReference type="EMBL" id="CUA87067.1"/>
    </source>
</evidence>
<dbReference type="InterPro" id="IPR035965">
    <property type="entry name" value="PAS-like_dom_sf"/>
</dbReference>
<keyword evidence="8" id="KW-1185">Reference proteome</keyword>
<dbReference type="InterPro" id="IPR013655">
    <property type="entry name" value="PAS_fold_3"/>
</dbReference>
<dbReference type="InterPro" id="IPR001610">
    <property type="entry name" value="PAC"/>
</dbReference>
<dbReference type="GO" id="GO:1902201">
    <property type="term" value="P:negative regulation of bacterial-type flagellum-dependent cell motility"/>
    <property type="evidence" value="ECO:0007669"/>
    <property type="project" value="TreeGrafter"/>
</dbReference>
<evidence type="ECO:0000259" key="5">
    <source>
        <dbReference type="PROSITE" id="PS50113"/>
    </source>
</evidence>
<dbReference type="InterPro" id="IPR000160">
    <property type="entry name" value="GGDEF_dom"/>
</dbReference>
<comment type="cofactor">
    <cofactor evidence="1">
        <name>Mg(2+)</name>
        <dbReference type="ChEBI" id="CHEBI:18420"/>
    </cofactor>
</comment>
<dbReference type="InterPro" id="IPR029016">
    <property type="entry name" value="GAF-like_dom_sf"/>
</dbReference>
<dbReference type="PANTHER" id="PTHR45138">
    <property type="entry name" value="REGULATORY COMPONENTS OF SENSORY TRANSDUCTION SYSTEM"/>
    <property type="match status" value="1"/>
</dbReference>
<dbReference type="InterPro" id="IPR000014">
    <property type="entry name" value="PAS"/>
</dbReference>
<protein>
    <recommendedName>
        <fullName evidence="2">diguanylate cyclase</fullName>
        <ecNumber evidence="2">2.7.7.65</ecNumber>
    </recommendedName>
</protein>
<dbReference type="CDD" id="cd00130">
    <property type="entry name" value="PAS"/>
    <property type="match status" value="2"/>
</dbReference>
<dbReference type="NCBIfam" id="TIGR00229">
    <property type="entry name" value="sensory_box"/>
    <property type="match status" value="2"/>
</dbReference>
<dbReference type="GO" id="GO:0043709">
    <property type="term" value="P:cell adhesion involved in single-species biofilm formation"/>
    <property type="evidence" value="ECO:0007669"/>
    <property type="project" value="TreeGrafter"/>
</dbReference>
<evidence type="ECO:0000256" key="3">
    <source>
        <dbReference type="ARBA" id="ARBA00034247"/>
    </source>
</evidence>
<dbReference type="SMART" id="SM00065">
    <property type="entry name" value="GAF"/>
    <property type="match status" value="2"/>
</dbReference>
<dbReference type="FunFam" id="3.30.70.270:FF:000001">
    <property type="entry name" value="Diguanylate cyclase domain protein"/>
    <property type="match status" value="1"/>
</dbReference>
<dbReference type="Pfam" id="PF13185">
    <property type="entry name" value="GAF_2"/>
    <property type="match status" value="1"/>
</dbReference>
<dbReference type="RefSeq" id="WP_055439357.1">
    <property type="nucleotide sequence ID" value="NZ_CYHB01000004.1"/>
</dbReference>
<dbReference type="SMART" id="SM00091">
    <property type="entry name" value="PAS"/>
    <property type="match status" value="2"/>
</dbReference>
<feature type="domain" description="PAC" evidence="5">
    <location>
        <begin position="244"/>
        <end position="296"/>
    </location>
</feature>
<dbReference type="Pfam" id="PF08447">
    <property type="entry name" value="PAS_3"/>
    <property type="match status" value="2"/>
</dbReference>
<dbReference type="CDD" id="cd01949">
    <property type="entry name" value="GGDEF"/>
    <property type="match status" value="1"/>
</dbReference>
<dbReference type="InterPro" id="IPR029787">
    <property type="entry name" value="Nucleotide_cyclase"/>
</dbReference>
<dbReference type="PANTHER" id="PTHR45138:SF9">
    <property type="entry name" value="DIGUANYLATE CYCLASE DGCM-RELATED"/>
    <property type="match status" value="1"/>
</dbReference>
<accession>A0A0K6H7Y4</accession>
<feature type="domain" description="PAC" evidence="5">
    <location>
        <begin position="371"/>
        <end position="424"/>
    </location>
</feature>
<reference evidence="8" key="1">
    <citation type="submission" date="2015-08" db="EMBL/GenBank/DDBJ databases">
        <authorList>
            <person name="Varghese N."/>
        </authorList>
    </citation>
    <scope>NUCLEOTIDE SEQUENCE [LARGE SCALE GENOMIC DNA]</scope>
    <source>
        <strain evidence="8">DSM 27808</strain>
    </source>
</reference>
<name>A0A0K6H7Y4_9GAMM</name>
<dbReference type="PROSITE" id="PS50887">
    <property type="entry name" value="GGDEF"/>
    <property type="match status" value="1"/>
</dbReference>
<dbReference type="Gene3D" id="3.30.450.40">
    <property type="match status" value="2"/>
</dbReference>
<dbReference type="Pfam" id="PF00990">
    <property type="entry name" value="GGDEF"/>
    <property type="match status" value="1"/>
</dbReference>
<dbReference type="Pfam" id="PF01590">
    <property type="entry name" value="GAF"/>
    <property type="match status" value="1"/>
</dbReference>
<evidence type="ECO:0000259" key="4">
    <source>
        <dbReference type="PROSITE" id="PS50112"/>
    </source>
</evidence>
<gene>
    <name evidence="7" type="ORF">Ga0061064_1707</name>
</gene>
<dbReference type="Proteomes" id="UP000182598">
    <property type="component" value="Unassembled WGS sequence"/>
</dbReference>
<sequence length="776" mass="88484">MTSSPIPNNELQRLHLLHELDILDTEPEPVFDQITAFAKDLFEVDTAIITLVDAERQWFKSAVGFDEQETPREVSMCAHVVAKGATMVVNDASQDPRFHDNPYINCVGGVRFYAGVPIEMAPGIHIGTLCIIDSKPRELTQQQQYWLETLTDWVRDELQARYAISNYEQERRVLAQGPVAAVVWQVEPEPHLIYVAENAERVLGYQADYLLDPAVRYESIVHKADQRELLSRMQAVLDGKRETLEMDYRVLTPTGQVRWVSHFAKADHDRSGRVIRVRGYLHDSTKRKNLELSLQHANQSFELALSAGNLSTWDWDLTAQQVKVNHTWRELLGRNKSYARDNAWAKLIHPDDFQDARQALQSHLKGQTERFEARMRIQHADGHYLWLHTIGKVIERDENNLVTRMVGIHHDITEHVQNEQHRRQQEAVLSLVSTVQHEFLVVKDFSEVCDTAIPKLMALTESEFGLVGELDDSNSRARNMVWLHGVKIANDEDKNAGFQRLIQQGLDVEVNGDVIQSALVRGEPQLCPYPVQAHEARFFPIELPELQNALILPLYFKRTVVGLLLLANAKDNYHREQLAVLEPILNTLGTLMHIRRMDEERKNAVDELRKMATTDELTQVANRRIFLETTEQRFIEFQRYGTPVSVAIIDLDHFKNVNDTFGHAAGDHVLKQFCRITEQQLREGDLLGRQGGEEFGILFLHADSEQAMQGAERVRSAIEAAEFSYEGKEIPVTVSIGVATLLATDSDIDRWLARADKALYEAKAAGRNRCMAADEV</sequence>
<dbReference type="AlphaFoldDB" id="A0A0K6H7Y4"/>
<dbReference type="PROSITE" id="PS50112">
    <property type="entry name" value="PAS"/>
    <property type="match status" value="1"/>
</dbReference>
<dbReference type="InterPro" id="IPR000700">
    <property type="entry name" value="PAS-assoc_C"/>
</dbReference>
<comment type="catalytic activity">
    <reaction evidence="3">
        <text>2 GTP = 3',3'-c-di-GMP + 2 diphosphate</text>
        <dbReference type="Rhea" id="RHEA:24898"/>
        <dbReference type="ChEBI" id="CHEBI:33019"/>
        <dbReference type="ChEBI" id="CHEBI:37565"/>
        <dbReference type="ChEBI" id="CHEBI:58805"/>
        <dbReference type="EC" id="2.7.7.65"/>
    </reaction>
</comment>
<dbReference type="GO" id="GO:0005886">
    <property type="term" value="C:plasma membrane"/>
    <property type="evidence" value="ECO:0007669"/>
    <property type="project" value="TreeGrafter"/>
</dbReference>
<dbReference type="Gene3D" id="3.30.70.270">
    <property type="match status" value="1"/>
</dbReference>
<dbReference type="SMART" id="SM00267">
    <property type="entry name" value="GGDEF"/>
    <property type="match status" value="1"/>
</dbReference>
<dbReference type="PROSITE" id="PS50113">
    <property type="entry name" value="PAC"/>
    <property type="match status" value="2"/>
</dbReference>
<dbReference type="SUPFAM" id="SSF55785">
    <property type="entry name" value="PYP-like sensor domain (PAS domain)"/>
    <property type="match status" value="2"/>
</dbReference>
<evidence type="ECO:0000259" key="6">
    <source>
        <dbReference type="PROSITE" id="PS50887"/>
    </source>
</evidence>
<dbReference type="EMBL" id="CYHB01000004">
    <property type="protein sequence ID" value="CUA87067.1"/>
    <property type="molecule type" value="Genomic_DNA"/>
</dbReference>
<dbReference type="InterPro" id="IPR050469">
    <property type="entry name" value="Diguanylate_Cyclase"/>
</dbReference>
<dbReference type="SUPFAM" id="SSF55781">
    <property type="entry name" value="GAF domain-like"/>
    <property type="match status" value="2"/>
</dbReference>
<dbReference type="InterPro" id="IPR043128">
    <property type="entry name" value="Rev_trsase/Diguanyl_cyclase"/>
</dbReference>
<feature type="domain" description="GGDEF" evidence="6">
    <location>
        <begin position="642"/>
        <end position="775"/>
    </location>
</feature>
<dbReference type="Gene3D" id="3.30.450.20">
    <property type="entry name" value="PAS domain"/>
    <property type="match status" value="2"/>
</dbReference>
<dbReference type="SUPFAM" id="SSF55073">
    <property type="entry name" value="Nucleotide cyclase"/>
    <property type="match status" value="1"/>
</dbReference>
<proteinExistence type="predicted"/>